<organism evidence="8 9">
    <name type="scientific">Porites evermanni</name>
    <dbReference type="NCBI Taxonomy" id="104178"/>
    <lineage>
        <taxon>Eukaryota</taxon>
        <taxon>Metazoa</taxon>
        <taxon>Cnidaria</taxon>
        <taxon>Anthozoa</taxon>
        <taxon>Hexacorallia</taxon>
        <taxon>Scleractinia</taxon>
        <taxon>Fungiina</taxon>
        <taxon>Poritidae</taxon>
        <taxon>Porites</taxon>
    </lineage>
</organism>
<keyword evidence="4 6" id="KW-0698">rRNA processing</keyword>
<comment type="subunit">
    <text evidence="6">Associates with 90S and pre-40S pre-ribosomal particles.</text>
</comment>
<keyword evidence="9" id="KW-1185">Reference proteome</keyword>
<feature type="region of interest" description="Disordered" evidence="7">
    <location>
        <begin position="219"/>
        <end position="248"/>
    </location>
</feature>
<accession>A0ABN8MBF0</accession>
<feature type="compositionally biased region" description="Basic and acidic residues" evidence="7">
    <location>
        <begin position="61"/>
        <end position="85"/>
    </location>
</feature>
<evidence type="ECO:0000256" key="1">
    <source>
        <dbReference type="ARBA" id="ARBA00004604"/>
    </source>
</evidence>
<gene>
    <name evidence="8" type="ORF">PEVE_00030290</name>
</gene>
<keyword evidence="6" id="KW-0687">Ribonucleoprotein</keyword>
<comment type="caution">
    <text evidence="8">The sequence shown here is derived from an EMBL/GenBank/DDBJ whole genome shotgun (WGS) entry which is preliminary data.</text>
</comment>
<dbReference type="Pfam" id="PF06102">
    <property type="entry name" value="RRP36"/>
    <property type="match status" value="1"/>
</dbReference>
<comment type="function">
    <text evidence="6">Component of the 90S pre-ribosome involved in the maturation of rRNAs. Required for early cleavages of the pre-RNAs in the 40S ribosomal subunit maturation pathway.</text>
</comment>
<feature type="compositionally biased region" description="Basic and acidic residues" evidence="7">
    <location>
        <begin position="137"/>
        <end position="190"/>
    </location>
</feature>
<feature type="compositionally biased region" description="Acidic residues" evidence="7">
    <location>
        <begin position="14"/>
        <end position="25"/>
    </location>
</feature>
<dbReference type="EMBL" id="CALNXI010000428">
    <property type="protein sequence ID" value="CAH3026955.1"/>
    <property type="molecule type" value="Genomic_DNA"/>
</dbReference>
<dbReference type="InterPro" id="IPR009292">
    <property type="entry name" value="RRP36"/>
</dbReference>
<feature type="region of interest" description="Disordered" evidence="7">
    <location>
        <begin position="1"/>
        <end position="27"/>
    </location>
</feature>
<evidence type="ECO:0000256" key="6">
    <source>
        <dbReference type="RuleBase" id="RU368027"/>
    </source>
</evidence>
<dbReference type="PANTHER" id="PTHR21738">
    <property type="entry name" value="RIBOSOMAL RNA PROCESSING PROTEIN 36 HOMOLOG"/>
    <property type="match status" value="1"/>
</dbReference>
<protein>
    <recommendedName>
        <fullName evidence="6">rRNA biogenesis protein RRP36</fullName>
    </recommendedName>
</protein>
<evidence type="ECO:0000256" key="2">
    <source>
        <dbReference type="ARBA" id="ARBA00009418"/>
    </source>
</evidence>
<reference evidence="8 9" key="1">
    <citation type="submission" date="2022-05" db="EMBL/GenBank/DDBJ databases">
        <authorList>
            <consortium name="Genoscope - CEA"/>
            <person name="William W."/>
        </authorList>
    </citation>
    <scope>NUCLEOTIDE SEQUENCE [LARGE SCALE GENOMIC DNA]</scope>
</reference>
<dbReference type="PANTHER" id="PTHR21738:SF0">
    <property type="entry name" value="RIBOSOMAL RNA PROCESSING PROTEIN 36 HOMOLOG"/>
    <property type="match status" value="1"/>
</dbReference>
<keyword evidence="5 6" id="KW-0539">Nucleus</keyword>
<comment type="subcellular location">
    <subcellularLocation>
        <location evidence="1 6">Nucleus</location>
        <location evidence="1 6">Nucleolus</location>
    </subcellularLocation>
</comment>
<feature type="region of interest" description="Disordered" evidence="7">
    <location>
        <begin position="137"/>
        <end position="191"/>
    </location>
</feature>
<feature type="region of interest" description="Disordered" evidence="7">
    <location>
        <begin position="59"/>
        <end position="101"/>
    </location>
</feature>
<dbReference type="Proteomes" id="UP001159427">
    <property type="component" value="Unassembled WGS sequence"/>
</dbReference>
<evidence type="ECO:0000313" key="8">
    <source>
        <dbReference type="EMBL" id="CAH3026955.1"/>
    </source>
</evidence>
<feature type="compositionally biased region" description="Basic residues" evidence="7">
    <location>
        <begin position="226"/>
        <end position="242"/>
    </location>
</feature>
<evidence type="ECO:0000256" key="3">
    <source>
        <dbReference type="ARBA" id="ARBA00022517"/>
    </source>
</evidence>
<feature type="compositionally biased region" description="Polar residues" evidence="7">
    <location>
        <begin position="1"/>
        <end position="11"/>
    </location>
</feature>
<sequence length="248" mass="29227">MDTNDALNSRENSSEDETGSDEDKDDIAHLKEELSAIPFCDLEALKHKVGSKRYNKAIHGLFEKEGSSSKVQKRENRNRPREMSSKKQVPRLRQVIPVKKRVNRDPRFDELSGHFNQEKFDKAYSFLTDIKANEKKQLQKELQKTKQPERKQQLESLLKRMEQQEAAKKTQEAKRQTEKQRKKSELELVKQGKRPFYLKKSDKRKLELAEKFKKLKSSGKLDQYLKKKGKKVASKERKKMPQRRVVET</sequence>
<evidence type="ECO:0000256" key="5">
    <source>
        <dbReference type="ARBA" id="ARBA00023242"/>
    </source>
</evidence>
<evidence type="ECO:0000256" key="7">
    <source>
        <dbReference type="SAM" id="MobiDB-lite"/>
    </source>
</evidence>
<comment type="similarity">
    <text evidence="2 6">Belongs to the RRP36 family.</text>
</comment>
<name>A0ABN8MBF0_9CNID</name>
<evidence type="ECO:0000256" key="4">
    <source>
        <dbReference type="ARBA" id="ARBA00022552"/>
    </source>
</evidence>
<proteinExistence type="inferred from homology"/>
<keyword evidence="3 6" id="KW-0690">Ribosome biogenesis</keyword>
<evidence type="ECO:0000313" key="9">
    <source>
        <dbReference type="Proteomes" id="UP001159427"/>
    </source>
</evidence>